<dbReference type="AlphaFoldDB" id="A0A812P8W5"/>
<evidence type="ECO:0000313" key="2">
    <source>
        <dbReference type="EMBL" id="CAE7341909.1"/>
    </source>
</evidence>
<dbReference type="EMBL" id="CAJNJA010014419">
    <property type="protein sequence ID" value="CAE7341909.1"/>
    <property type="molecule type" value="Genomic_DNA"/>
</dbReference>
<dbReference type="Proteomes" id="UP000601435">
    <property type="component" value="Unassembled WGS sequence"/>
</dbReference>
<reference evidence="2" key="1">
    <citation type="submission" date="2021-02" db="EMBL/GenBank/DDBJ databases">
        <authorList>
            <person name="Dougan E. K."/>
            <person name="Rhodes N."/>
            <person name="Thang M."/>
            <person name="Chan C."/>
        </authorList>
    </citation>
    <scope>NUCLEOTIDE SEQUENCE</scope>
</reference>
<protein>
    <submittedName>
        <fullName evidence="2">SPATA4 protein</fullName>
    </submittedName>
</protein>
<comment type="caution">
    <text evidence="2">The sequence shown here is derived from an EMBL/GenBank/DDBJ whole genome shotgun (WGS) entry which is preliminary data.</text>
</comment>
<sequence>MGGARWLFLQLLLDHGCRVASAQDEESTLGFLPLGPMPAVPGSAWVGTMSFHSWTSWHPSQRTSTMKLRGLTLNWHVLAMHGSRRGMDDSGLPADM</sequence>
<keyword evidence="3" id="KW-1185">Reference proteome</keyword>
<evidence type="ECO:0000256" key="1">
    <source>
        <dbReference type="SAM" id="SignalP"/>
    </source>
</evidence>
<gene>
    <name evidence="2" type="primary">SPATA4</name>
    <name evidence="2" type="ORF">SNEC2469_LOCUS8813</name>
</gene>
<accession>A0A812P8W5</accession>
<name>A0A812P8W5_9DINO</name>
<feature type="signal peptide" evidence="1">
    <location>
        <begin position="1"/>
        <end position="22"/>
    </location>
</feature>
<organism evidence="2 3">
    <name type="scientific">Symbiodinium necroappetens</name>
    <dbReference type="NCBI Taxonomy" id="1628268"/>
    <lineage>
        <taxon>Eukaryota</taxon>
        <taxon>Sar</taxon>
        <taxon>Alveolata</taxon>
        <taxon>Dinophyceae</taxon>
        <taxon>Suessiales</taxon>
        <taxon>Symbiodiniaceae</taxon>
        <taxon>Symbiodinium</taxon>
    </lineage>
</organism>
<keyword evidence="1" id="KW-0732">Signal</keyword>
<evidence type="ECO:0000313" key="3">
    <source>
        <dbReference type="Proteomes" id="UP000601435"/>
    </source>
</evidence>
<feature type="chain" id="PRO_5032533999" evidence="1">
    <location>
        <begin position="23"/>
        <end position="96"/>
    </location>
</feature>
<proteinExistence type="predicted"/>